<gene>
    <name evidence="2" type="ORF">ABS766_09160</name>
</gene>
<evidence type="ECO:0000313" key="2">
    <source>
        <dbReference type="EMBL" id="MFL9844588.1"/>
    </source>
</evidence>
<comment type="caution">
    <text evidence="2">The sequence shown here is derived from an EMBL/GenBank/DDBJ whole genome shotgun (WGS) entry which is preliminary data.</text>
</comment>
<dbReference type="Pfam" id="PF00403">
    <property type="entry name" value="HMA"/>
    <property type="match status" value="1"/>
</dbReference>
<sequence>MNIIKTLSVIAFSALVFTGCKNTDKDGTIASPDSEIVTDNAQNKETAANLETATFKIDGMMCPMGCAATIENKLSGLDGVAQAKVDFDNKLATVSFDAKKQSTENLVKTVEDIADHAYTVSDVKTVEKI</sequence>
<dbReference type="CDD" id="cd00371">
    <property type="entry name" value="HMA"/>
    <property type="match status" value="1"/>
</dbReference>
<feature type="domain" description="HMA" evidence="1">
    <location>
        <begin position="51"/>
        <end position="118"/>
    </location>
</feature>
<dbReference type="InterPro" id="IPR036163">
    <property type="entry name" value="HMA_dom_sf"/>
</dbReference>
<name>A0ABW8YWG3_9FLAO</name>
<dbReference type="InterPro" id="IPR006121">
    <property type="entry name" value="HMA_dom"/>
</dbReference>
<evidence type="ECO:0000259" key="1">
    <source>
        <dbReference type="PROSITE" id="PS50846"/>
    </source>
</evidence>
<reference evidence="2 3" key="1">
    <citation type="submission" date="2024-06" db="EMBL/GenBank/DDBJ databases">
        <authorList>
            <person name="Kaempfer P."/>
            <person name="Viver T."/>
        </authorList>
    </citation>
    <scope>NUCLEOTIDE SEQUENCE [LARGE SCALE GENOMIC DNA]</scope>
    <source>
        <strain evidence="2 3">ST-119</strain>
    </source>
</reference>
<dbReference type="Gene3D" id="3.30.70.100">
    <property type="match status" value="1"/>
</dbReference>
<dbReference type="RefSeq" id="WP_408084842.1">
    <property type="nucleotide sequence ID" value="NZ_JBELPZ010000008.1"/>
</dbReference>
<protein>
    <submittedName>
        <fullName evidence="2">Heavy metal-associated domain-containing protein</fullName>
    </submittedName>
</protein>
<accession>A0ABW8YWG3</accession>
<dbReference type="PROSITE" id="PS51257">
    <property type="entry name" value="PROKAR_LIPOPROTEIN"/>
    <property type="match status" value="1"/>
</dbReference>
<dbReference type="SUPFAM" id="SSF55008">
    <property type="entry name" value="HMA, heavy metal-associated domain"/>
    <property type="match status" value="1"/>
</dbReference>
<keyword evidence="3" id="KW-1185">Reference proteome</keyword>
<dbReference type="EMBL" id="JBELPZ010000008">
    <property type="protein sequence ID" value="MFL9844588.1"/>
    <property type="molecule type" value="Genomic_DNA"/>
</dbReference>
<organism evidence="2 3">
    <name type="scientific">Flavobacterium rhizosphaerae</name>
    <dbReference type="NCBI Taxonomy" id="3163298"/>
    <lineage>
        <taxon>Bacteria</taxon>
        <taxon>Pseudomonadati</taxon>
        <taxon>Bacteroidota</taxon>
        <taxon>Flavobacteriia</taxon>
        <taxon>Flavobacteriales</taxon>
        <taxon>Flavobacteriaceae</taxon>
        <taxon>Flavobacterium</taxon>
    </lineage>
</organism>
<dbReference type="PROSITE" id="PS50846">
    <property type="entry name" value="HMA_2"/>
    <property type="match status" value="1"/>
</dbReference>
<dbReference type="Proteomes" id="UP001629156">
    <property type="component" value="Unassembled WGS sequence"/>
</dbReference>
<evidence type="ECO:0000313" key="3">
    <source>
        <dbReference type="Proteomes" id="UP001629156"/>
    </source>
</evidence>
<proteinExistence type="predicted"/>